<evidence type="ECO:0000313" key="2">
    <source>
        <dbReference type="EMBL" id="QIS13651.1"/>
    </source>
</evidence>
<keyword evidence="3" id="KW-1185">Reference proteome</keyword>
<evidence type="ECO:0000256" key="1">
    <source>
        <dbReference type="SAM" id="MobiDB-lite"/>
    </source>
</evidence>
<feature type="region of interest" description="Disordered" evidence="1">
    <location>
        <begin position="345"/>
        <end position="367"/>
    </location>
</feature>
<dbReference type="EMBL" id="CP046172">
    <property type="protein sequence ID" value="QIS13651.1"/>
    <property type="molecule type" value="Genomic_DNA"/>
</dbReference>
<proteinExistence type="predicted"/>
<dbReference type="KEGG" id="nah:F5544_29030"/>
<dbReference type="RefSeq" id="WP_167476162.1">
    <property type="nucleotide sequence ID" value="NZ_CP046172.1"/>
</dbReference>
<reference evidence="2 3" key="1">
    <citation type="journal article" date="2019" name="ACS Chem. Biol.">
        <title>Identification and Mobilization of a Cryptic Antibiotic Biosynthesis Gene Locus from a Human-Pathogenic Nocardia Isolate.</title>
        <authorList>
            <person name="Herisse M."/>
            <person name="Ishida K."/>
            <person name="Porter J.L."/>
            <person name="Howden B."/>
            <person name="Hertweck C."/>
            <person name="Stinear T.P."/>
            <person name="Pidot S.J."/>
        </authorList>
    </citation>
    <scope>NUCLEOTIDE SEQUENCE [LARGE SCALE GENOMIC DNA]</scope>
    <source>
        <strain evidence="2 3">AUSMDU00012717</strain>
    </source>
</reference>
<organism evidence="2 3">
    <name type="scientific">Nocardia arthritidis</name>
    <dbReference type="NCBI Taxonomy" id="228602"/>
    <lineage>
        <taxon>Bacteria</taxon>
        <taxon>Bacillati</taxon>
        <taxon>Actinomycetota</taxon>
        <taxon>Actinomycetes</taxon>
        <taxon>Mycobacteriales</taxon>
        <taxon>Nocardiaceae</taxon>
        <taxon>Nocardia</taxon>
    </lineage>
</organism>
<gene>
    <name evidence="2" type="ORF">F5544_29030</name>
</gene>
<evidence type="ECO:0008006" key="4">
    <source>
        <dbReference type="Google" id="ProtNLM"/>
    </source>
</evidence>
<evidence type="ECO:0000313" key="3">
    <source>
        <dbReference type="Proteomes" id="UP000503540"/>
    </source>
</evidence>
<dbReference type="AlphaFoldDB" id="A0A6G9YKD7"/>
<protein>
    <recommendedName>
        <fullName evidence="4">Helix-turn-helix domain-containing protein</fullName>
    </recommendedName>
</protein>
<name>A0A6G9YKD7_9NOCA</name>
<dbReference type="Proteomes" id="UP000503540">
    <property type="component" value="Chromosome"/>
</dbReference>
<accession>A0A6G9YKD7</accession>
<sequence>MNRKPMTSAVSAFYADLEFAYRDQIVAGLRGSGKTYRDIARTLGLTSRQVETVLGEVAALRGRGVSQSEIGRRVGLPRTTVQDLLRDKKSGRWTPRKTQALLGLSQMHGMQLDVLGWFLGMERNHVHSLVKQLHGEGLIYEPDAVQAGEKWVVPTRVTAARYLGWRPADWRPPIALAEHYRAVAQARVMYVGAAPELWVSERELRHRLGAVGTGNRRSAKAVEVSTGRAPRLGRDHVHDGRFLGVVKGRHGWWAVEVELSRKDPEYMDIALRGAVRAARDSTDEPMVGVLYLCRSAAVLDNVNAAYQRLPEAEFGELALVLVIRDFDREWKKFLTRYAQLREARKEQSANRRRHRRNLTRLSQQEAS</sequence>